<organism evidence="1 2">
    <name type="scientific">Thioalkalivibrio nitratireducens (strain DSM 14787 / UNIQEM 213 / ALEN2)</name>
    <dbReference type="NCBI Taxonomy" id="1255043"/>
    <lineage>
        <taxon>Bacteria</taxon>
        <taxon>Pseudomonadati</taxon>
        <taxon>Pseudomonadota</taxon>
        <taxon>Gammaproteobacteria</taxon>
        <taxon>Chromatiales</taxon>
        <taxon>Ectothiorhodospiraceae</taxon>
        <taxon>Thioalkalivibrio</taxon>
    </lineage>
</organism>
<dbReference type="SUPFAM" id="SSF55816">
    <property type="entry name" value="5'-nucleotidase (syn. UDP-sugar hydrolase), C-terminal domain"/>
    <property type="match status" value="1"/>
</dbReference>
<dbReference type="AlphaFoldDB" id="L0DW62"/>
<dbReference type="OrthoDB" id="9803927at2"/>
<evidence type="ECO:0000313" key="1">
    <source>
        <dbReference type="EMBL" id="AGA32591.1"/>
    </source>
</evidence>
<protein>
    <submittedName>
        <fullName evidence="1">Extracellular glutamate-binding receptor</fullName>
    </submittedName>
</protein>
<dbReference type="Proteomes" id="UP000010809">
    <property type="component" value="Chromosome"/>
</dbReference>
<dbReference type="EMBL" id="CP003989">
    <property type="protein sequence ID" value="AGA32591.1"/>
    <property type="molecule type" value="Genomic_DNA"/>
</dbReference>
<gene>
    <name evidence="1" type="ordered locus">TVNIR_0901</name>
</gene>
<dbReference type="HOGENOM" id="CLU_2169919_0_0_6"/>
<dbReference type="STRING" id="1255043.TVNIR_0901"/>
<dbReference type="Gene3D" id="3.90.780.10">
    <property type="entry name" value="5'-Nucleotidase, C-terminal domain"/>
    <property type="match status" value="1"/>
</dbReference>
<proteinExistence type="predicted"/>
<dbReference type="GO" id="GO:0009166">
    <property type="term" value="P:nucleotide catabolic process"/>
    <property type="evidence" value="ECO:0007669"/>
    <property type="project" value="InterPro"/>
</dbReference>
<dbReference type="GO" id="GO:0016787">
    <property type="term" value="F:hydrolase activity"/>
    <property type="evidence" value="ECO:0007669"/>
    <property type="project" value="InterPro"/>
</dbReference>
<dbReference type="InterPro" id="IPR036907">
    <property type="entry name" value="5'-Nucleotdase_C_sf"/>
</dbReference>
<keyword evidence="2" id="KW-1185">Reference proteome</keyword>
<evidence type="ECO:0000313" key="2">
    <source>
        <dbReference type="Proteomes" id="UP000010809"/>
    </source>
</evidence>
<name>L0DW62_THIND</name>
<reference evidence="1" key="1">
    <citation type="submission" date="2015-12" db="EMBL/GenBank/DDBJ databases">
        <authorList>
            <person name="Tikhonova T.V."/>
            <person name="Pavlov A.R."/>
            <person name="Beletsky A.V."/>
            <person name="Mardanov A.V."/>
            <person name="Sorokin D.Y."/>
            <person name="Ravin N.V."/>
            <person name="Popov V.O."/>
        </authorList>
    </citation>
    <scope>NUCLEOTIDE SEQUENCE</scope>
    <source>
        <strain evidence="1">DSM 14787</strain>
    </source>
</reference>
<dbReference type="PATRIC" id="fig|1255043.3.peg.907"/>
<accession>L0DW62</accession>
<dbReference type="RefSeq" id="WP_015257734.1">
    <property type="nucleotide sequence ID" value="NC_019902.2"/>
</dbReference>
<dbReference type="KEGG" id="tni:TVNIR_0901"/>
<sequence length="110" mass="11682">MTVRYCNASVADIQPDPPVLPPAPCPDALRTGGVVTSVDVAGTLLSLGETYRIVTNDLLARGGDFYESFAEACARAGNFCEDTLMLDAPMDEFENASPVTRSVEGRLVAQ</sequence>
<keyword evidence="1" id="KW-0675">Receptor</keyword>